<accession>A0A851C166</accession>
<dbReference type="InterPro" id="IPR000504">
    <property type="entry name" value="RRM_dom"/>
</dbReference>
<feature type="region of interest" description="Disordered" evidence="5">
    <location>
        <begin position="344"/>
        <end position="369"/>
    </location>
</feature>
<dbReference type="Pfam" id="PF00076">
    <property type="entry name" value="RRM_1"/>
    <property type="match status" value="2"/>
</dbReference>
<evidence type="ECO:0000256" key="2">
    <source>
        <dbReference type="ARBA" id="ARBA00022737"/>
    </source>
</evidence>
<evidence type="ECO:0000256" key="1">
    <source>
        <dbReference type="ARBA" id="ARBA00022553"/>
    </source>
</evidence>
<evidence type="ECO:0000256" key="5">
    <source>
        <dbReference type="SAM" id="MobiDB-lite"/>
    </source>
</evidence>
<feature type="domain" description="RRM" evidence="6">
    <location>
        <begin position="269"/>
        <end position="347"/>
    </location>
</feature>
<dbReference type="PANTHER" id="PTHR48036">
    <property type="entry name" value="SPLICING FACTOR (PAD-1), PUTATIVE (AFU_ORTHOLOGUE AFUA_1G15810)-RELATED"/>
    <property type="match status" value="1"/>
</dbReference>
<feature type="non-terminal residue" evidence="7">
    <location>
        <position position="446"/>
    </location>
</feature>
<dbReference type="NCBIfam" id="TIGR01622">
    <property type="entry name" value="SF-CC1"/>
    <property type="match status" value="1"/>
</dbReference>
<evidence type="ECO:0000256" key="3">
    <source>
        <dbReference type="ARBA" id="ARBA00022884"/>
    </source>
</evidence>
<keyword evidence="1" id="KW-0597">Phosphoprotein</keyword>
<gene>
    <name evidence="7" type="primary">Rbm23</name>
    <name evidence="7" type="ORF">CALVIR_R14035</name>
</gene>
<feature type="region of interest" description="Disordered" evidence="5">
    <location>
        <begin position="13"/>
        <end position="144"/>
    </location>
</feature>
<feature type="compositionally biased region" description="Basic residues" evidence="5">
    <location>
        <begin position="84"/>
        <end position="115"/>
    </location>
</feature>
<dbReference type="FunFam" id="3.30.70.330:FF:000269">
    <property type="entry name" value="Probable rna-binding protein 23 isoform"/>
    <property type="match status" value="1"/>
</dbReference>
<comment type="caution">
    <text evidence="7">The sequence shown here is derived from an EMBL/GenBank/DDBJ whole genome shotgun (WGS) entry which is preliminary data.</text>
</comment>
<sequence>MTSDDFDIVIEAMLEAPYKKEEQEEEEPEQEPEPGAQTQVRGIWGGFEGSGTPSPKSGRIWGGFGLRWVNPRSVPSRSRDRERDRRRRSRSRERRSRHRSRSRDRRRSSRSRSRERRREDRARFIPGYPRSIPGHPQAHSKVSQIPDCPFPPFPPFPREPLGSLSPEERDARTVFCMQLAARIRPRDLEDFFSAVGKVRDVRIISDRNSRRSKGIAYVEFCEIQSVPLAIGLTGQRLLGVPIIVQASQAEKNRLAAMAAPLQKGSGGPLRLYVGALHCNITKDMLRGIFEPFGKIDTIVLMRDPDTGQSKGYGFITFSEAECARRALEQLNGFELAGRPMRVGQVTERPDGSTDVTFPEGSASNEDPELGTAAGRLQLMAKLAEGSGLQLPAPAQAALQQLNGALNPLGGLNPAALTALSPALNLASQTLASQCLTLSGLFSPQTM</sequence>
<dbReference type="CDD" id="cd12284">
    <property type="entry name" value="RRM2_RBM23_RBM39"/>
    <property type="match status" value="1"/>
</dbReference>
<dbReference type="SMART" id="SM00360">
    <property type="entry name" value="RRM"/>
    <property type="match status" value="2"/>
</dbReference>
<evidence type="ECO:0000313" key="7">
    <source>
        <dbReference type="EMBL" id="NWI50471.1"/>
    </source>
</evidence>
<evidence type="ECO:0000256" key="4">
    <source>
        <dbReference type="PROSITE-ProRule" id="PRU00176"/>
    </source>
</evidence>
<dbReference type="InterPro" id="IPR006509">
    <property type="entry name" value="RBM39_SF"/>
</dbReference>
<dbReference type="EMBL" id="WEIV01004646">
    <property type="protein sequence ID" value="NWI50471.1"/>
    <property type="molecule type" value="Genomic_DNA"/>
</dbReference>
<dbReference type="InterPro" id="IPR012677">
    <property type="entry name" value="Nucleotide-bd_a/b_plait_sf"/>
</dbReference>
<keyword evidence="2" id="KW-0677">Repeat</keyword>
<organism evidence="7 8">
    <name type="scientific">Calyptomena viridis</name>
    <name type="common">Lesser green broadbill</name>
    <dbReference type="NCBI Taxonomy" id="135972"/>
    <lineage>
        <taxon>Eukaryota</taxon>
        <taxon>Metazoa</taxon>
        <taxon>Chordata</taxon>
        <taxon>Craniata</taxon>
        <taxon>Vertebrata</taxon>
        <taxon>Euteleostomi</taxon>
        <taxon>Archelosauria</taxon>
        <taxon>Archosauria</taxon>
        <taxon>Dinosauria</taxon>
        <taxon>Saurischia</taxon>
        <taxon>Theropoda</taxon>
        <taxon>Coelurosauria</taxon>
        <taxon>Aves</taxon>
        <taxon>Neognathae</taxon>
        <taxon>Neoaves</taxon>
        <taxon>Telluraves</taxon>
        <taxon>Australaves</taxon>
        <taxon>Passeriformes</taxon>
        <taxon>Eurylaimidae</taxon>
        <taxon>Calyptomena</taxon>
    </lineage>
</organism>
<evidence type="ECO:0000313" key="8">
    <source>
        <dbReference type="Proteomes" id="UP000642973"/>
    </source>
</evidence>
<reference evidence="7" key="1">
    <citation type="submission" date="2019-10" db="EMBL/GenBank/DDBJ databases">
        <title>Bird 10,000 Genomes (B10K) Project - Family phase.</title>
        <authorList>
            <person name="Zhang G."/>
        </authorList>
    </citation>
    <scope>NUCLEOTIDE SEQUENCE</scope>
    <source>
        <strain evidence="7">B10K-DU-002-55</strain>
        <tissue evidence="7">Muscle</tissue>
    </source>
</reference>
<evidence type="ECO:0000259" key="6">
    <source>
        <dbReference type="PROSITE" id="PS50102"/>
    </source>
</evidence>
<dbReference type="SUPFAM" id="SSF54928">
    <property type="entry name" value="RNA-binding domain, RBD"/>
    <property type="match status" value="2"/>
</dbReference>
<dbReference type="AlphaFoldDB" id="A0A851C166"/>
<name>A0A851C166_CALVR</name>
<dbReference type="GO" id="GO:0006397">
    <property type="term" value="P:mRNA processing"/>
    <property type="evidence" value="ECO:0007669"/>
    <property type="project" value="InterPro"/>
</dbReference>
<feature type="domain" description="RRM" evidence="6">
    <location>
        <begin position="172"/>
        <end position="249"/>
    </location>
</feature>
<keyword evidence="8" id="KW-1185">Reference proteome</keyword>
<proteinExistence type="predicted"/>
<dbReference type="Pfam" id="PF15519">
    <property type="entry name" value="RBM39linker"/>
    <property type="match status" value="1"/>
</dbReference>
<feature type="non-terminal residue" evidence="7">
    <location>
        <position position="1"/>
    </location>
</feature>
<dbReference type="GO" id="GO:0003723">
    <property type="term" value="F:RNA binding"/>
    <property type="evidence" value="ECO:0007669"/>
    <property type="project" value="UniProtKB-UniRule"/>
</dbReference>
<keyword evidence="3 4" id="KW-0694">RNA-binding</keyword>
<feature type="compositionally biased region" description="Acidic residues" evidence="5">
    <location>
        <begin position="23"/>
        <end position="32"/>
    </location>
</feature>
<dbReference type="FunFam" id="3.30.70.330:FF:000262">
    <property type="entry name" value="Probable rna-binding protein 23 isoform"/>
    <property type="match status" value="1"/>
</dbReference>
<dbReference type="Gene3D" id="3.30.70.330">
    <property type="match status" value="2"/>
</dbReference>
<protein>
    <submittedName>
        <fullName evidence="7">RBM23 protein</fullName>
    </submittedName>
</protein>
<dbReference type="PROSITE" id="PS50102">
    <property type="entry name" value="RRM"/>
    <property type="match status" value="2"/>
</dbReference>
<dbReference type="InterPro" id="IPR035979">
    <property type="entry name" value="RBD_domain_sf"/>
</dbReference>
<dbReference type="GO" id="GO:0005634">
    <property type="term" value="C:nucleus"/>
    <property type="evidence" value="ECO:0007669"/>
    <property type="project" value="InterPro"/>
</dbReference>
<dbReference type="InterPro" id="IPR029123">
    <property type="entry name" value="RBM39_linker"/>
</dbReference>
<dbReference type="CDD" id="cd12537">
    <property type="entry name" value="RRM1_RBM23"/>
    <property type="match status" value="1"/>
</dbReference>
<dbReference type="Proteomes" id="UP000642973">
    <property type="component" value="Unassembled WGS sequence"/>
</dbReference>